<proteinExistence type="inferred from homology"/>
<evidence type="ECO:0000259" key="4">
    <source>
        <dbReference type="Pfam" id="PF00905"/>
    </source>
</evidence>
<comment type="caution">
    <text evidence="7">The sequence shown here is derived from an EMBL/GenBank/DDBJ whole genome shotgun (WGS) entry which is preliminary data.</text>
</comment>
<dbReference type="InterPro" id="IPR001460">
    <property type="entry name" value="PCN-bd_Tpept"/>
</dbReference>
<feature type="domain" description="NTF2-like N-terminal transpeptidase" evidence="6">
    <location>
        <begin position="44"/>
        <end position="188"/>
    </location>
</feature>
<dbReference type="Proteomes" id="UP000215509">
    <property type="component" value="Unassembled WGS sequence"/>
</dbReference>
<dbReference type="Pfam" id="PF00905">
    <property type="entry name" value="Transpeptidase"/>
    <property type="match status" value="1"/>
</dbReference>
<sequence length="718" mass="78633">MVSKQWKGMVASMNNKWGKLAGGCMFVLLLGMLAAGCADKVDPKPEDTMKAFVEAWQQKQYEAMYELLPAETKQQVALDTFVTRHKSIYDGIGMSGLAIQWQPVTPKPAAGEAAAAPPKKQEPEADPNKAAYTLHVEMNTSAGPIAYDQTAQLVKAKEKVMVKDKEKEVERWRVRWDSTYIFPKLTDKDKVRVEETLPLRGEILDRQGLGLAINEEKLEIGIIPKKLPDPADDTVIKLADLLKVNPKDIQAQLKATWVKPDFFVPITIVPKGDNRLESLTAVPGVTYRTKKVRSYPLEAAAAHLIGYIGKINSEELTKYKDKGYKADDWIGKSGLELSFESKLRGTAGSRIYIADADGREKATLAQHDAVDGENVQLTIDTEQQLKLYQQLEKDTGAGAVLQPITGEVLALVSAPSFNPNTFVTGVSADQWKQWSEDPNKPLLNRFARAYAPGSSFKPITAAIALQAQMLDPNAERSIVGKQWKKDASWGNYYVTRVSESQSAVNLSKALMYSDNIYFAQVALEMGAQKFLEAAGRFGFGEKLPVPLAIDASTLSNNGKMRNDVQLADSGYGQGEVVMSPLHVAAAYTVFTNNGNMIKPTLLLNEGQKGEVWKPGLLSADVAKTVTDKMTDVIENPSGTGHDAKVDGLKLAGKTGTAELKVKKDTAGQENGWFVAFNTDNPQLLVALMVEQVQDRRGSHYLSPKIKSLFSPLAGKKGN</sequence>
<dbReference type="SUPFAM" id="SSF56601">
    <property type="entry name" value="beta-lactamase/transpeptidase-like"/>
    <property type="match status" value="1"/>
</dbReference>
<dbReference type="SUPFAM" id="SSF56519">
    <property type="entry name" value="Penicillin binding protein dimerisation domain"/>
    <property type="match status" value="1"/>
</dbReference>
<evidence type="ECO:0000256" key="2">
    <source>
        <dbReference type="ARBA" id="ARBA00007171"/>
    </source>
</evidence>
<dbReference type="GO" id="GO:0005886">
    <property type="term" value="C:plasma membrane"/>
    <property type="evidence" value="ECO:0007669"/>
    <property type="project" value="TreeGrafter"/>
</dbReference>
<gene>
    <name evidence="7" type="ORF">CF651_04260</name>
</gene>
<dbReference type="InterPro" id="IPR050515">
    <property type="entry name" value="Beta-lactam/transpept"/>
</dbReference>
<dbReference type="Gene3D" id="3.30.1390.30">
    <property type="entry name" value="Penicillin-binding protein 2a, domain 3"/>
    <property type="match status" value="1"/>
</dbReference>
<dbReference type="InterPro" id="IPR007887">
    <property type="entry name" value="MecA_N"/>
</dbReference>
<comment type="subcellular location">
    <subcellularLocation>
        <location evidence="1">Membrane</location>
    </subcellularLocation>
</comment>
<evidence type="ECO:0000256" key="3">
    <source>
        <dbReference type="ARBA" id="ARBA00023136"/>
    </source>
</evidence>
<dbReference type="PANTHER" id="PTHR30627">
    <property type="entry name" value="PEPTIDOGLYCAN D,D-TRANSPEPTIDASE"/>
    <property type="match status" value="1"/>
</dbReference>
<dbReference type="AlphaFoldDB" id="A0A229UVB0"/>
<name>A0A229UVB0_9BACL</name>
<dbReference type="GO" id="GO:0071555">
    <property type="term" value="P:cell wall organization"/>
    <property type="evidence" value="ECO:0007669"/>
    <property type="project" value="TreeGrafter"/>
</dbReference>
<dbReference type="PANTHER" id="PTHR30627:SF25">
    <property type="entry name" value="PENICILLIN-BINDING PROTEIN 3"/>
    <property type="match status" value="1"/>
</dbReference>
<evidence type="ECO:0000256" key="1">
    <source>
        <dbReference type="ARBA" id="ARBA00004370"/>
    </source>
</evidence>
<evidence type="ECO:0000259" key="6">
    <source>
        <dbReference type="Pfam" id="PF05223"/>
    </source>
</evidence>
<organism evidence="7 8">
    <name type="scientific">Paenibacillus rigui</name>
    <dbReference type="NCBI Taxonomy" id="554312"/>
    <lineage>
        <taxon>Bacteria</taxon>
        <taxon>Bacillati</taxon>
        <taxon>Bacillota</taxon>
        <taxon>Bacilli</taxon>
        <taxon>Bacillales</taxon>
        <taxon>Paenibacillaceae</taxon>
        <taxon>Paenibacillus</taxon>
    </lineage>
</organism>
<comment type="similarity">
    <text evidence="2">Belongs to the transpeptidase family.</text>
</comment>
<protein>
    <submittedName>
        <fullName evidence="7">MecA protein</fullName>
    </submittedName>
</protein>
<dbReference type="InterPro" id="IPR036138">
    <property type="entry name" value="PBP_dimer_sf"/>
</dbReference>
<accession>A0A229UVB0</accession>
<keyword evidence="3" id="KW-0472">Membrane</keyword>
<dbReference type="GO" id="GO:0008658">
    <property type="term" value="F:penicillin binding"/>
    <property type="evidence" value="ECO:0007669"/>
    <property type="project" value="InterPro"/>
</dbReference>
<feature type="domain" description="Penicillin-binding protein transpeptidase" evidence="4">
    <location>
        <begin position="398"/>
        <end position="705"/>
    </location>
</feature>
<dbReference type="GO" id="GO:0046677">
    <property type="term" value="P:response to antibiotic"/>
    <property type="evidence" value="ECO:0007669"/>
    <property type="project" value="InterPro"/>
</dbReference>
<dbReference type="InterPro" id="IPR012338">
    <property type="entry name" value="Beta-lactam/transpept-like"/>
</dbReference>
<dbReference type="InterPro" id="IPR032710">
    <property type="entry name" value="NTF2-like_dom_sf"/>
</dbReference>
<dbReference type="EMBL" id="NMQW01000004">
    <property type="protein sequence ID" value="OXM87547.1"/>
    <property type="molecule type" value="Genomic_DNA"/>
</dbReference>
<dbReference type="Gene3D" id="3.90.1310.10">
    <property type="entry name" value="Penicillin-binding protein 2a (Domain 2)"/>
    <property type="match status" value="1"/>
</dbReference>
<reference evidence="7 8" key="1">
    <citation type="submission" date="2017-07" db="EMBL/GenBank/DDBJ databases">
        <title>Genome sequencing and assembly of Paenibacillus rigui.</title>
        <authorList>
            <person name="Mayilraj S."/>
        </authorList>
    </citation>
    <scope>NUCLEOTIDE SEQUENCE [LARGE SCALE GENOMIC DNA]</scope>
    <source>
        <strain evidence="7 8">JCM 16352</strain>
    </source>
</reference>
<evidence type="ECO:0000313" key="7">
    <source>
        <dbReference type="EMBL" id="OXM87547.1"/>
    </source>
</evidence>
<dbReference type="Gene3D" id="3.10.450.100">
    <property type="entry name" value="NTF2-like, domain 1"/>
    <property type="match status" value="1"/>
</dbReference>
<dbReference type="Gene3D" id="3.40.710.10">
    <property type="entry name" value="DD-peptidase/beta-lactamase superfamily"/>
    <property type="match status" value="1"/>
</dbReference>
<dbReference type="InterPro" id="IPR005311">
    <property type="entry name" value="PBP_dimer"/>
</dbReference>
<feature type="domain" description="Penicillin-binding protein dimerisation" evidence="5">
    <location>
        <begin position="198"/>
        <end position="363"/>
    </location>
</feature>
<dbReference type="Pfam" id="PF03717">
    <property type="entry name" value="PBP_dimer"/>
    <property type="match status" value="1"/>
</dbReference>
<dbReference type="OrthoDB" id="9766847at2"/>
<dbReference type="Pfam" id="PF05223">
    <property type="entry name" value="MecA_N"/>
    <property type="match status" value="1"/>
</dbReference>
<evidence type="ECO:0000259" key="5">
    <source>
        <dbReference type="Pfam" id="PF03717"/>
    </source>
</evidence>
<evidence type="ECO:0000313" key="8">
    <source>
        <dbReference type="Proteomes" id="UP000215509"/>
    </source>
</evidence>
<dbReference type="GO" id="GO:0071972">
    <property type="term" value="F:peptidoglycan L,D-transpeptidase activity"/>
    <property type="evidence" value="ECO:0007669"/>
    <property type="project" value="TreeGrafter"/>
</dbReference>
<keyword evidence="8" id="KW-1185">Reference proteome</keyword>
<dbReference type="SUPFAM" id="SSF54427">
    <property type="entry name" value="NTF2-like"/>
    <property type="match status" value="1"/>
</dbReference>